<sequence length="389" mass="44068">MQKHRFVMQMNDGYGYTYPSLVVMTSRPSTRQRRGASQKDSATEAGEKPADFVALIAKQSLPKTRQMHFERLVAATAINSSNTATFLAQVKKNRVPVPLFEKKRVKLSSKASEDTEYLPATYASFNREDYIIIQAPTKENTVDFWRMVWQDGCKLIVCVVEQSQMTVEDDAEKCYQYWPTKPDAKMEIGQKRFTVKLVKKKEEKGFIIYDVALSAHLDADVTCGKAAPKEDGSVDTGAGDDDSRPKHAIIFHITNWSNDIWPDLDQLGPFIKILASKEIQIIKRAADDYIPPVVLQGFAGLNRTCVVWVATILMKQIERRECFDVEYLARHLVRIRPGAFSNPMSFFVLFGLAFRIASLGGWSAYEDAKDRIKEIKTSALATMKAREKQ</sequence>
<dbReference type="SMART" id="SM00404">
    <property type="entry name" value="PTPc_motif"/>
    <property type="match status" value="1"/>
</dbReference>
<proteinExistence type="predicted"/>
<reference evidence="3" key="1">
    <citation type="submission" date="2016-11" db="UniProtKB">
        <authorList>
            <consortium name="WormBaseParasite"/>
        </authorList>
    </citation>
    <scope>IDENTIFICATION</scope>
    <source>
        <strain evidence="3">pt0022</strain>
    </source>
</reference>
<evidence type="ECO:0000313" key="3">
    <source>
        <dbReference type="WBParaSite" id="maker-PairedContig_1838-snap-gene-0.9-mRNA-1"/>
    </source>
</evidence>
<dbReference type="PANTHER" id="PTHR46163:SF17">
    <property type="entry name" value="DNA-DIRECTED DNA POLYMERASE-RELATED"/>
    <property type="match status" value="1"/>
</dbReference>
<dbReference type="InterPro" id="IPR029021">
    <property type="entry name" value="Prot-tyrosine_phosphatase-like"/>
</dbReference>
<dbReference type="STRING" id="6293.A0A1I8EFD7"/>
<evidence type="ECO:0000256" key="1">
    <source>
        <dbReference type="SAM" id="MobiDB-lite"/>
    </source>
</evidence>
<dbReference type="SMART" id="SM00194">
    <property type="entry name" value="PTPc"/>
    <property type="match status" value="1"/>
</dbReference>
<name>A0A1I8EFD7_WUCBA</name>
<feature type="region of interest" description="Disordered" evidence="1">
    <location>
        <begin position="26"/>
        <end position="46"/>
    </location>
</feature>
<dbReference type="InterPro" id="IPR052782">
    <property type="entry name" value="Oocyte-zygote_transition_reg"/>
</dbReference>
<dbReference type="InterPro" id="IPR003595">
    <property type="entry name" value="Tyr_Pase_cat"/>
</dbReference>
<dbReference type="CDD" id="cd00047">
    <property type="entry name" value="PTPc"/>
    <property type="match status" value="1"/>
</dbReference>
<protein>
    <submittedName>
        <fullName evidence="3">Protein-tyrosine phosphatase containing protein</fullName>
    </submittedName>
</protein>
<feature type="domain" description="Tyrosine-protein phosphatase" evidence="2">
    <location>
        <begin position="65"/>
        <end position="356"/>
    </location>
</feature>
<dbReference type="AlphaFoldDB" id="A0A1I8EFD7"/>
<evidence type="ECO:0000259" key="2">
    <source>
        <dbReference type="PROSITE" id="PS50055"/>
    </source>
</evidence>
<dbReference type="SUPFAM" id="SSF52799">
    <property type="entry name" value="(Phosphotyrosine protein) phosphatases II"/>
    <property type="match status" value="1"/>
</dbReference>
<dbReference type="InterPro" id="IPR000242">
    <property type="entry name" value="PTP_cat"/>
</dbReference>
<dbReference type="WBParaSite" id="maker-PairedContig_1838-snap-gene-0.9-mRNA-1">
    <property type="protein sequence ID" value="maker-PairedContig_1838-snap-gene-0.9-mRNA-1"/>
    <property type="gene ID" value="maker-PairedContig_1838-snap-gene-0.9"/>
</dbReference>
<organism evidence="3">
    <name type="scientific">Wuchereria bancrofti</name>
    <dbReference type="NCBI Taxonomy" id="6293"/>
    <lineage>
        <taxon>Eukaryota</taxon>
        <taxon>Metazoa</taxon>
        <taxon>Ecdysozoa</taxon>
        <taxon>Nematoda</taxon>
        <taxon>Chromadorea</taxon>
        <taxon>Rhabditida</taxon>
        <taxon>Spirurina</taxon>
        <taxon>Spiruromorpha</taxon>
        <taxon>Filarioidea</taxon>
        <taxon>Onchocercidae</taxon>
        <taxon>Wuchereria</taxon>
    </lineage>
</organism>
<dbReference type="PANTHER" id="PTHR46163">
    <property type="entry name" value="TYROSINE-PROTEIN PHOSPHATASE-RELATED"/>
    <property type="match status" value="1"/>
</dbReference>
<dbReference type="Gene3D" id="3.90.190.10">
    <property type="entry name" value="Protein tyrosine phosphatase superfamily"/>
    <property type="match status" value="1"/>
</dbReference>
<dbReference type="PROSITE" id="PS50055">
    <property type="entry name" value="TYR_PHOSPHATASE_PTP"/>
    <property type="match status" value="1"/>
</dbReference>
<accession>A0A1I8EFD7</accession>
<dbReference type="PRINTS" id="PR00700">
    <property type="entry name" value="PRTYPHPHTASE"/>
</dbReference>
<dbReference type="GO" id="GO:0004725">
    <property type="term" value="F:protein tyrosine phosphatase activity"/>
    <property type="evidence" value="ECO:0007669"/>
    <property type="project" value="InterPro"/>
</dbReference>
<dbReference type="Pfam" id="PF00102">
    <property type="entry name" value="Y_phosphatase"/>
    <property type="match status" value="1"/>
</dbReference>